<dbReference type="Pfam" id="PF09424">
    <property type="entry name" value="YqeY"/>
    <property type="match status" value="1"/>
</dbReference>
<dbReference type="PANTHER" id="PTHR28055:SF1">
    <property type="entry name" value="ALTERED INHERITANCE OF MITOCHONDRIA PROTEIN 41, MITOCHONDRIAL"/>
    <property type="match status" value="1"/>
</dbReference>
<dbReference type="InterPro" id="IPR042184">
    <property type="entry name" value="YqeY/Aim41_N"/>
</dbReference>
<dbReference type="Proteomes" id="UP000077469">
    <property type="component" value="Chromosome"/>
</dbReference>
<organism evidence="1 2">
    <name type="scientific">Pseudothermotoga hypogea DSM 11164 = NBRC 106472</name>
    <dbReference type="NCBI Taxonomy" id="1123384"/>
    <lineage>
        <taxon>Bacteria</taxon>
        <taxon>Thermotogati</taxon>
        <taxon>Thermotogota</taxon>
        <taxon>Thermotogae</taxon>
        <taxon>Thermotogales</taxon>
        <taxon>Thermotogaceae</taxon>
        <taxon>Pseudothermotoga</taxon>
    </lineage>
</organism>
<protein>
    <submittedName>
        <fullName evidence="1">Aspartyl-tRNA amidotransferase subunit B</fullName>
    </submittedName>
</protein>
<dbReference type="PANTHER" id="PTHR28055">
    <property type="entry name" value="ALTERED INHERITANCE OF MITOCHONDRIA PROTEIN 41, MITOCHONDRIAL"/>
    <property type="match status" value="1"/>
</dbReference>
<dbReference type="GO" id="GO:0016740">
    <property type="term" value="F:transferase activity"/>
    <property type="evidence" value="ECO:0007669"/>
    <property type="project" value="UniProtKB-KW"/>
</dbReference>
<name>A0A0X1KQK5_9THEM</name>
<sequence>MDLKSRLNQDLKEALKAKDEVKLRTVRMLLTAIKNFEVEKMTLATDEDILQIMSKEIKKRQEAIEMYEKGGRQDLAQAERQEIEVIQSYMPKQLSEEEIKEIAKKVISELNLKGPKDVGVAMKAIMPQVKGRADGKLVNKIVSELLSGS</sequence>
<dbReference type="SUPFAM" id="SSF89095">
    <property type="entry name" value="GatB/YqeY motif"/>
    <property type="match status" value="1"/>
</dbReference>
<dbReference type="STRING" id="1123384.AJ81_04500"/>
<keyword evidence="2" id="KW-1185">Reference proteome</keyword>
<dbReference type="PATRIC" id="fig|1123384.7.peg.881"/>
<dbReference type="EMBL" id="CP007141">
    <property type="protein sequence ID" value="AJC73587.1"/>
    <property type="molecule type" value="Genomic_DNA"/>
</dbReference>
<dbReference type="InterPro" id="IPR003789">
    <property type="entry name" value="Asn/Gln_tRNA_amidoTrase-B-like"/>
</dbReference>
<dbReference type="Gene3D" id="1.10.1510.10">
    <property type="entry name" value="Uncharacterised protein YqeY/AIM41 PF09424, N-terminal domain"/>
    <property type="match status" value="1"/>
</dbReference>
<dbReference type="GO" id="GO:0016884">
    <property type="term" value="F:carbon-nitrogen ligase activity, with glutamine as amido-N-donor"/>
    <property type="evidence" value="ECO:0007669"/>
    <property type="project" value="InterPro"/>
</dbReference>
<dbReference type="PaxDb" id="1123384-AJ81_04500"/>
<evidence type="ECO:0000313" key="1">
    <source>
        <dbReference type="EMBL" id="AJC73587.1"/>
    </source>
</evidence>
<dbReference type="AlphaFoldDB" id="A0A0X1KQK5"/>
<dbReference type="InterPro" id="IPR019004">
    <property type="entry name" value="YqeY/Aim41"/>
</dbReference>
<dbReference type="Gene3D" id="1.10.10.410">
    <property type="match status" value="1"/>
</dbReference>
<dbReference type="InterPro" id="IPR023168">
    <property type="entry name" value="GatB_Yqey_C_2"/>
</dbReference>
<dbReference type="KEGG" id="phy:AJ81_04500"/>
<keyword evidence="1" id="KW-0808">Transferase</keyword>
<dbReference type="OrthoDB" id="9794041at2"/>
<proteinExistence type="predicted"/>
<gene>
    <name evidence="1" type="ORF">AJ81_04500</name>
</gene>
<reference evidence="1 2" key="1">
    <citation type="submission" date="2014-01" db="EMBL/GenBank/DDBJ databases">
        <title>Genome sequencing of Thermotog hypogea.</title>
        <authorList>
            <person name="Zhang X."/>
            <person name="Alvare G."/>
            <person name="Fristensky B."/>
            <person name="Chen L."/>
            <person name="Suen T."/>
            <person name="Chen Q."/>
            <person name="Ma K."/>
        </authorList>
    </citation>
    <scope>NUCLEOTIDE SEQUENCE [LARGE SCALE GENOMIC DNA]</scope>
    <source>
        <strain evidence="1 2">DSM 11164</strain>
    </source>
</reference>
<accession>A0A0X1KQK5</accession>
<evidence type="ECO:0000313" key="2">
    <source>
        <dbReference type="Proteomes" id="UP000077469"/>
    </source>
</evidence>
<dbReference type="RefSeq" id="WP_031504806.1">
    <property type="nucleotide sequence ID" value="NC_022795.1"/>
</dbReference>